<dbReference type="Proteomes" id="UP001206595">
    <property type="component" value="Unassembled WGS sequence"/>
</dbReference>
<accession>A0AAD5DZZ1</accession>
<feature type="compositionally biased region" description="Basic and acidic residues" evidence="1">
    <location>
        <begin position="319"/>
        <end position="332"/>
    </location>
</feature>
<dbReference type="GO" id="GO:0004843">
    <property type="term" value="F:cysteine-type deubiquitinase activity"/>
    <property type="evidence" value="ECO:0007669"/>
    <property type="project" value="TreeGrafter"/>
</dbReference>
<dbReference type="GeneID" id="75918040"/>
<dbReference type="CDD" id="cd22756">
    <property type="entry name" value="OTU_OTUD3-like"/>
    <property type="match status" value="1"/>
</dbReference>
<protein>
    <recommendedName>
        <fullName evidence="6">OTU domain-containing protein</fullName>
    </recommendedName>
</protein>
<feature type="region of interest" description="Disordered" evidence="1">
    <location>
        <begin position="168"/>
        <end position="197"/>
    </location>
</feature>
<feature type="compositionally biased region" description="Basic residues" evidence="1">
    <location>
        <begin position="305"/>
        <end position="318"/>
    </location>
</feature>
<name>A0AAD5DZZ1_UMBRA</name>
<feature type="domain" description="CUE" evidence="3">
    <location>
        <begin position="192"/>
        <end position="235"/>
    </location>
</feature>
<reference evidence="4" key="2">
    <citation type="journal article" date="2022" name="Proc. Natl. Acad. Sci. U.S.A.">
        <title>Diploid-dominant life cycles characterize the early evolution of Fungi.</title>
        <authorList>
            <person name="Amses K.R."/>
            <person name="Simmons D.R."/>
            <person name="Longcore J.E."/>
            <person name="Mondo S.J."/>
            <person name="Seto K."/>
            <person name="Jeronimo G.H."/>
            <person name="Bonds A.E."/>
            <person name="Quandt C.A."/>
            <person name="Davis W.J."/>
            <person name="Chang Y."/>
            <person name="Federici B.A."/>
            <person name="Kuo A."/>
            <person name="LaButti K."/>
            <person name="Pangilinan J."/>
            <person name="Andreopoulos W."/>
            <person name="Tritt A."/>
            <person name="Riley R."/>
            <person name="Hundley H."/>
            <person name="Johnson J."/>
            <person name="Lipzen A."/>
            <person name="Barry K."/>
            <person name="Lang B.F."/>
            <person name="Cuomo C.A."/>
            <person name="Buchler N.E."/>
            <person name="Grigoriev I.V."/>
            <person name="Spatafora J.W."/>
            <person name="Stajich J.E."/>
            <person name="James T.Y."/>
        </authorList>
    </citation>
    <scope>NUCLEOTIDE SEQUENCE</scope>
    <source>
        <strain evidence="4">AG</strain>
    </source>
</reference>
<proteinExistence type="predicted"/>
<dbReference type="PANTHER" id="PTHR12419:SF7">
    <property type="entry name" value="OTU DOMAIN-CONTAINING PROTEIN 3"/>
    <property type="match status" value="1"/>
</dbReference>
<comment type="caution">
    <text evidence="4">The sequence shown here is derived from an EMBL/GenBank/DDBJ whole genome shotgun (WGS) entry which is preliminary data.</text>
</comment>
<dbReference type="InterPro" id="IPR038765">
    <property type="entry name" value="Papain-like_cys_pep_sf"/>
</dbReference>
<evidence type="ECO:0000313" key="4">
    <source>
        <dbReference type="EMBL" id="KAI8575018.1"/>
    </source>
</evidence>
<dbReference type="InterPro" id="IPR003323">
    <property type="entry name" value="OTU_dom"/>
</dbReference>
<dbReference type="EMBL" id="MU621010">
    <property type="protein sequence ID" value="KAI8575018.1"/>
    <property type="molecule type" value="Genomic_DNA"/>
</dbReference>
<sequence>MGRRKGASDAGPQTLRRSRRLQKHFLADDGWGTQGLSRLLQELGFCTKDMAGDGNCLFRALSDQYHGNDKQHAEIRQSVCQFLRENEESYEMFVEDDQTFQWHVDNMENLGVFGGNMELAAYAKLQKVDIKIYQPGFIYIINGGDDPEELRQTLHIAYHSWEHYSSVRNIDGPSQGPPEIKDRPIERSMSSEPTAKEKTVLNACPQATLSQVRKMLITHNQDVDEAIEALYESEYQNDPVEEDASLSPSKLDEVTATPEEVASSPEKPLLGTPDITNDHDGQSQESGADDKRKRKRLTARDRKMQAKMKQKQQRKAKKKPAEEEQQEAKVTSELRQLYI</sequence>
<reference evidence="4" key="1">
    <citation type="submission" date="2021-06" db="EMBL/GenBank/DDBJ databases">
        <authorList>
            <consortium name="DOE Joint Genome Institute"/>
            <person name="Mondo S.J."/>
            <person name="Amses K.R."/>
            <person name="Simmons D.R."/>
            <person name="Longcore J.E."/>
            <person name="Seto K."/>
            <person name="Alves G.H."/>
            <person name="Bonds A.E."/>
            <person name="Quandt C.A."/>
            <person name="Davis W.J."/>
            <person name="Chang Y."/>
            <person name="Letcher P.M."/>
            <person name="Powell M.J."/>
            <person name="Kuo A."/>
            <person name="Labutti K."/>
            <person name="Pangilinan J."/>
            <person name="Andreopoulos W."/>
            <person name="Tritt A."/>
            <person name="Riley R."/>
            <person name="Hundley H."/>
            <person name="Johnson J."/>
            <person name="Lipzen A."/>
            <person name="Barry K."/>
            <person name="Berbee M.L."/>
            <person name="Buchler N.E."/>
            <person name="Grigoriev I.V."/>
            <person name="Spatafora J.W."/>
            <person name="Stajich J.E."/>
            <person name="James T.Y."/>
        </authorList>
    </citation>
    <scope>NUCLEOTIDE SEQUENCE</scope>
    <source>
        <strain evidence="4">AG</strain>
    </source>
</reference>
<evidence type="ECO:0000259" key="3">
    <source>
        <dbReference type="PROSITE" id="PS51140"/>
    </source>
</evidence>
<feature type="region of interest" description="Disordered" evidence="1">
    <location>
        <begin position="236"/>
        <end position="339"/>
    </location>
</feature>
<organism evidence="4 5">
    <name type="scientific">Umbelopsis ramanniana AG</name>
    <dbReference type="NCBI Taxonomy" id="1314678"/>
    <lineage>
        <taxon>Eukaryota</taxon>
        <taxon>Fungi</taxon>
        <taxon>Fungi incertae sedis</taxon>
        <taxon>Mucoromycota</taxon>
        <taxon>Mucoromycotina</taxon>
        <taxon>Umbelopsidomycetes</taxon>
        <taxon>Umbelopsidales</taxon>
        <taxon>Umbelopsidaceae</taxon>
        <taxon>Umbelopsis</taxon>
    </lineage>
</organism>
<dbReference type="CDD" id="cd14279">
    <property type="entry name" value="CUE"/>
    <property type="match status" value="1"/>
</dbReference>
<dbReference type="GO" id="GO:0016579">
    <property type="term" value="P:protein deubiquitination"/>
    <property type="evidence" value="ECO:0007669"/>
    <property type="project" value="TreeGrafter"/>
</dbReference>
<dbReference type="Pfam" id="PF02338">
    <property type="entry name" value="OTU"/>
    <property type="match status" value="1"/>
</dbReference>
<feature type="domain" description="OTU" evidence="2">
    <location>
        <begin position="45"/>
        <end position="170"/>
    </location>
</feature>
<dbReference type="GO" id="GO:0043130">
    <property type="term" value="F:ubiquitin binding"/>
    <property type="evidence" value="ECO:0007669"/>
    <property type="project" value="InterPro"/>
</dbReference>
<dbReference type="RefSeq" id="XP_051440024.1">
    <property type="nucleotide sequence ID" value="XM_051592698.1"/>
</dbReference>
<evidence type="ECO:0008006" key="6">
    <source>
        <dbReference type="Google" id="ProtNLM"/>
    </source>
</evidence>
<dbReference type="PANTHER" id="PTHR12419">
    <property type="entry name" value="OTU DOMAIN CONTAINING PROTEIN"/>
    <property type="match status" value="1"/>
</dbReference>
<dbReference type="InterPro" id="IPR003892">
    <property type="entry name" value="CUE"/>
</dbReference>
<keyword evidence="5" id="KW-1185">Reference proteome</keyword>
<dbReference type="InterPro" id="IPR050704">
    <property type="entry name" value="Peptidase_C85-like"/>
</dbReference>
<dbReference type="SUPFAM" id="SSF54001">
    <property type="entry name" value="Cysteine proteinases"/>
    <property type="match status" value="1"/>
</dbReference>
<evidence type="ECO:0000313" key="5">
    <source>
        <dbReference type="Proteomes" id="UP001206595"/>
    </source>
</evidence>
<dbReference type="AlphaFoldDB" id="A0AAD5DZZ1"/>
<evidence type="ECO:0000259" key="2">
    <source>
        <dbReference type="PROSITE" id="PS50802"/>
    </source>
</evidence>
<dbReference type="PROSITE" id="PS51140">
    <property type="entry name" value="CUE"/>
    <property type="match status" value="1"/>
</dbReference>
<gene>
    <name evidence="4" type="ORF">K450DRAFT_263770</name>
</gene>
<dbReference type="PROSITE" id="PS50802">
    <property type="entry name" value="OTU"/>
    <property type="match status" value="1"/>
</dbReference>
<dbReference type="Gene3D" id="3.90.70.80">
    <property type="match status" value="1"/>
</dbReference>
<evidence type="ECO:0000256" key="1">
    <source>
        <dbReference type="SAM" id="MobiDB-lite"/>
    </source>
</evidence>